<name>A0ABR6UBQ8_9ACTN</name>
<gene>
    <name evidence="2" type="ORF">H7344_14770</name>
</gene>
<dbReference type="Proteomes" id="UP000604001">
    <property type="component" value="Unassembled WGS sequence"/>
</dbReference>
<keyword evidence="1" id="KW-0812">Transmembrane</keyword>
<dbReference type="EMBL" id="JACMYC010000008">
    <property type="protein sequence ID" value="MBC2961563.1"/>
    <property type="molecule type" value="Genomic_DNA"/>
</dbReference>
<dbReference type="RefSeq" id="WP_186346762.1">
    <property type="nucleotide sequence ID" value="NZ_BMMR01000006.1"/>
</dbReference>
<keyword evidence="1" id="KW-0472">Membrane</keyword>
<keyword evidence="1" id="KW-1133">Transmembrane helix</keyword>
<reference evidence="2 3" key="1">
    <citation type="submission" date="2020-08" db="EMBL/GenBank/DDBJ databases">
        <title>novel species in genus Nocardioides.</title>
        <authorList>
            <person name="Zhang G."/>
        </authorList>
    </citation>
    <scope>NUCLEOTIDE SEQUENCE [LARGE SCALE GENOMIC DNA]</scope>
    <source>
        <strain evidence="2 3">SC8A-24</strain>
    </source>
</reference>
<evidence type="ECO:0000313" key="3">
    <source>
        <dbReference type="Proteomes" id="UP000604001"/>
    </source>
</evidence>
<feature type="transmembrane region" description="Helical" evidence="1">
    <location>
        <begin position="12"/>
        <end position="33"/>
    </location>
</feature>
<organism evidence="2 3">
    <name type="scientific">Nocardioides deserti</name>
    <dbReference type="NCBI Taxonomy" id="1588644"/>
    <lineage>
        <taxon>Bacteria</taxon>
        <taxon>Bacillati</taxon>
        <taxon>Actinomycetota</taxon>
        <taxon>Actinomycetes</taxon>
        <taxon>Propionibacteriales</taxon>
        <taxon>Nocardioidaceae</taxon>
        <taxon>Nocardioides</taxon>
    </lineage>
</organism>
<evidence type="ECO:0008006" key="4">
    <source>
        <dbReference type="Google" id="ProtNLM"/>
    </source>
</evidence>
<protein>
    <recommendedName>
        <fullName evidence="4">Secreted protein</fullName>
    </recommendedName>
</protein>
<keyword evidence="3" id="KW-1185">Reference proteome</keyword>
<sequence>MSSPATPSAKSSVLGLVAGLVVLALLVVFAVLLPKTVDGDAGAEEPIGLPDTLPGGYTASDLDEAFAEQYDAEQAGVVADRESASRERTDEVLDEVYDYAAETRVYASEDLSTAVSVQAFRAAGGAFAPERISEADAAAAGGATQELVREGDAVCIVQRAAADPAAGAPQGDTPSYVSCQRSEDDLTVQAAAGAMTPEDLVALVDAAWDAVA</sequence>
<evidence type="ECO:0000256" key="1">
    <source>
        <dbReference type="SAM" id="Phobius"/>
    </source>
</evidence>
<evidence type="ECO:0000313" key="2">
    <source>
        <dbReference type="EMBL" id="MBC2961563.1"/>
    </source>
</evidence>
<accession>A0ABR6UBQ8</accession>
<comment type="caution">
    <text evidence="2">The sequence shown here is derived from an EMBL/GenBank/DDBJ whole genome shotgun (WGS) entry which is preliminary data.</text>
</comment>
<proteinExistence type="predicted"/>